<evidence type="ECO:0000259" key="1">
    <source>
        <dbReference type="Pfam" id="PF00534"/>
    </source>
</evidence>
<sequence>MRILQITSGGQQSNGALQYAVQLSNRLVDRGHEVWMLTVPGGYVAQAIEQSDVTLIPSSLHRWPLDELKRIDQQIQKLGIQVVHGHSSRACNFAVCLRRLYGVPAVSTAHANKVQVHWAWADRIIAVSKVTETFHRRWNLVRKSRISIIHNPIDTDRFQPLDPALRSAQRAALHVADETPVLLIAGHIVRRKGQRIAVAAMPEILAKFPAAQLWLVGHEDHRYGKLVREDIERLGIQNSVRLIPPCEDVQRYFAMADLCLCPSLDEPFGLTACESLACEVPVIASSVGGFLETIQHDRSGVLLKRNDAPTLAAATIQMLQNRERCQAFGKVGRRWVQQNLTADAHDQQVEQVYQSLLK</sequence>
<keyword evidence="3" id="KW-0808">Transferase</keyword>
<dbReference type="PANTHER" id="PTHR12526">
    <property type="entry name" value="GLYCOSYLTRANSFERASE"/>
    <property type="match status" value="1"/>
</dbReference>
<evidence type="ECO:0000259" key="2">
    <source>
        <dbReference type="Pfam" id="PF13439"/>
    </source>
</evidence>
<evidence type="ECO:0000313" key="4">
    <source>
        <dbReference type="Proteomes" id="UP000320672"/>
    </source>
</evidence>
<evidence type="ECO:0000313" key="3">
    <source>
        <dbReference type="EMBL" id="QDS92108.1"/>
    </source>
</evidence>
<feature type="domain" description="Glycosyl transferase family 1" evidence="1">
    <location>
        <begin position="168"/>
        <end position="335"/>
    </location>
</feature>
<dbReference type="SUPFAM" id="SSF53756">
    <property type="entry name" value="UDP-Glycosyltransferase/glycogen phosphorylase"/>
    <property type="match status" value="1"/>
</dbReference>
<reference evidence="3 4" key="1">
    <citation type="submission" date="2019-02" db="EMBL/GenBank/DDBJ databases">
        <title>Deep-cultivation of Planctomycetes and their phenomic and genomic characterization uncovers novel biology.</title>
        <authorList>
            <person name="Wiegand S."/>
            <person name="Jogler M."/>
            <person name="Boedeker C."/>
            <person name="Pinto D."/>
            <person name="Vollmers J."/>
            <person name="Rivas-Marin E."/>
            <person name="Kohn T."/>
            <person name="Peeters S.H."/>
            <person name="Heuer A."/>
            <person name="Rast P."/>
            <person name="Oberbeckmann S."/>
            <person name="Bunk B."/>
            <person name="Jeske O."/>
            <person name="Meyerdierks A."/>
            <person name="Storesund J.E."/>
            <person name="Kallscheuer N."/>
            <person name="Luecker S."/>
            <person name="Lage O.M."/>
            <person name="Pohl T."/>
            <person name="Merkel B.J."/>
            <person name="Hornburger P."/>
            <person name="Mueller R.-W."/>
            <person name="Bruemmer F."/>
            <person name="Labrenz M."/>
            <person name="Spormann A.M."/>
            <person name="Op den Camp H."/>
            <person name="Overmann J."/>
            <person name="Amann R."/>
            <person name="Jetten M.S.M."/>
            <person name="Mascher T."/>
            <person name="Medema M.H."/>
            <person name="Devos D.P."/>
            <person name="Kaster A.-K."/>
            <person name="Ovreas L."/>
            <person name="Rohde M."/>
            <person name="Galperin M.Y."/>
            <person name="Jogler C."/>
        </authorList>
    </citation>
    <scope>NUCLEOTIDE SEQUENCE [LARGE SCALE GENOMIC DNA]</scope>
    <source>
        <strain evidence="3 4">FF011L</strain>
    </source>
</reference>
<organism evidence="3 4">
    <name type="scientific">Roseimaritima multifibrata</name>
    <dbReference type="NCBI Taxonomy" id="1930274"/>
    <lineage>
        <taxon>Bacteria</taxon>
        <taxon>Pseudomonadati</taxon>
        <taxon>Planctomycetota</taxon>
        <taxon>Planctomycetia</taxon>
        <taxon>Pirellulales</taxon>
        <taxon>Pirellulaceae</taxon>
        <taxon>Roseimaritima</taxon>
    </lineage>
</organism>
<gene>
    <name evidence="3" type="primary">pimB_1</name>
    <name evidence="3" type="ORF">FF011L_08440</name>
</gene>
<dbReference type="Pfam" id="PF13439">
    <property type="entry name" value="Glyco_transf_4"/>
    <property type="match status" value="1"/>
</dbReference>
<feature type="domain" description="Glycosyltransferase subfamily 4-like N-terminal" evidence="2">
    <location>
        <begin position="14"/>
        <end position="157"/>
    </location>
</feature>
<dbReference type="GO" id="GO:0016757">
    <property type="term" value="F:glycosyltransferase activity"/>
    <property type="evidence" value="ECO:0007669"/>
    <property type="project" value="UniProtKB-KW"/>
</dbReference>
<dbReference type="OrthoDB" id="259238at2"/>
<dbReference type="Pfam" id="PF00534">
    <property type="entry name" value="Glycos_transf_1"/>
    <property type="match status" value="1"/>
</dbReference>
<proteinExistence type="predicted"/>
<dbReference type="Proteomes" id="UP000320672">
    <property type="component" value="Chromosome"/>
</dbReference>
<dbReference type="PANTHER" id="PTHR12526:SF635">
    <property type="entry name" value="GLYCOSYL TRANSFERASE GROUP 1"/>
    <property type="match status" value="1"/>
</dbReference>
<dbReference type="EMBL" id="CP036262">
    <property type="protein sequence ID" value="QDS92108.1"/>
    <property type="molecule type" value="Genomic_DNA"/>
</dbReference>
<keyword evidence="3" id="KW-0328">Glycosyltransferase</keyword>
<dbReference type="RefSeq" id="WP_145350323.1">
    <property type="nucleotide sequence ID" value="NZ_CP036262.1"/>
</dbReference>
<name>A0A517MB46_9BACT</name>
<accession>A0A517MB46</accession>
<dbReference type="AlphaFoldDB" id="A0A517MB46"/>
<dbReference type="InterPro" id="IPR001296">
    <property type="entry name" value="Glyco_trans_1"/>
</dbReference>
<dbReference type="CDD" id="cd03801">
    <property type="entry name" value="GT4_PimA-like"/>
    <property type="match status" value="1"/>
</dbReference>
<dbReference type="InterPro" id="IPR028098">
    <property type="entry name" value="Glyco_trans_4-like_N"/>
</dbReference>
<keyword evidence="4" id="KW-1185">Reference proteome</keyword>
<dbReference type="Gene3D" id="3.40.50.2000">
    <property type="entry name" value="Glycogen Phosphorylase B"/>
    <property type="match status" value="2"/>
</dbReference>
<protein>
    <submittedName>
        <fullName evidence="3">GDP-mannose-dependent alpha-(1-6)-phosphatidylinositol monomannoside mannosyltransferase</fullName>
    </submittedName>
</protein>
<dbReference type="KEGG" id="rml:FF011L_08440"/>